<dbReference type="Gene3D" id="1.25.10.10">
    <property type="entry name" value="Leucine-rich Repeat Variant"/>
    <property type="match status" value="1"/>
</dbReference>
<dbReference type="InterPro" id="IPR022707">
    <property type="entry name" value="Mot1_central_dom"/>
</dbReference>
<dbReference type="InterPro" id="IPR011009">
    <property type="entry name" value="Kinase-like_dom_sf"/>
</dbReference>
<dbReference type="InterPro" id="IPR013210">
    <property type="entry name" value="LRR_N_plant-typ"/>
</dbReference>
<dbReference type="InterPro" id="IPR051716">
    <property type="entry name" value="Plant_RL_S/T_kinase"/>
</dbReference>
<feature type="compositionally biased region" description="Polar residues" evidence="23">
    <location>
        <begin position="1184"/>
        <end position="1197"/>
    </location>
</feature>
<comment type="similarity">
    <text evidence="20">Belongs to the polygalacturonase-inhibiting protein family.</text>
</comment>
<evidence type="ECO:0000256" key="13">
    <source>
        <dbReference type="ARBA" id="ARBA00022806"/>
    </source>
</evidence>
<dbReference type="InterPro" id="IPR001611">
    <property type="entry name" value="Leu-rich_rpt"/>
</dbReference>
<evidence type="ECO:0000256" key="5">
    <source>
        <dbReference type="ARBA" id="ARBA00022527"/>
    </source>
</evidence>
<evidence type="ECO:0000256" key="3">
    <source>
        <dbReference type="ARBA" id="ARBA00012513"/>
    </source>
</evidence>
<dbReference type="PROSITE" id="PS50011">
    <property type="entry name" value="PROTEIN_KINASE_DOM"/>
    <property type="match status" value="1"/>
</dbReference>
<protein>
    <recommendedName>
        <fullName evidence="3">non-specific serine/threonine protein kinase</fullName>
        <ecNumber evidence="3">2.7.11.1</ecNumber>
    </recommendedName>
</protein>
<dbReference type="SUPFAM" id="SSF48371">
    <property type="entry name" value="ARM repeat"/>
    <property type="match status" value="1"/>
</dbReference>
<evidence type="ECO:0000256" key="21">
    <source>
        <dbReference type="ARBA" id="ARBA00047899"/>
    </source>
</evidence>
<keyword evidence="13" id="KW-0378">Hydrolase</keyword>
<comment type="catalytic activity">
    <reaction evidence="22">
        <text>L-seryl-[protein] + ATP = O-phospho-L-seryl-[protein] + ADP + H(+)</text>
        <dbReference type="Rhea" id="RHEA:17989"/>
        <dbReference type="Rhea" id="RHEA-COMP:9863"/>
        <dbReference type="Rhea" id="RHEA-COMP:11604"/>
        <dbReference type="ChEBI" id="CHEBI:15378"/>
        <dbReference type="ChEBI" id="CHEBI:29999"/>
        <dbReference type="ChEBI" id="CHEBI:30616"/>
        <dbReference type="ChEBI" id="CHEBI:83421"/>
        <dbReference type="ChEBI" id="CHEBI:456216"/>
        <dbReference type="EC" id="2.7.11.1"/>
    </reaction>
</comment>
<dbReference type="InterPro" id="IPR016024">
    <property type="entry name" value="ARM-type_fold"/>
</dbReference>
<keyword evidence="12" id="KW-0418">Kinase</keyword>
<evidence type="ECO:0000256" key="23">
    <source>
        <dbReference type="SAM" id="MobiDB-lite"/>
    </source>
</evidence>
<reference evidence="27 28" key="1">
    <citation type="submission" date="2024-01" db="EMBL/GenBank/DDBJ databases">
        <title>A telomere-to-telomere, gap-free genome of sweet tea (Lithocarpus litseifolius).</title>
        <authorList>
            <person name="Zhou J."/>
        </authorList>
    </citation>
    <scope>NUCLEOTIDE SEQUENCE [LARGE SCALE GENOMIC DNA]</scope>
    <source>
        <strain evidence="27">Zhou-2022a</strain>
        <tissue evidence="27">Leaf</tissue>
    </source>
</reference>
<dbReference type="InterPro" id="IPR011989">
    <property type="entry name" value="ARM-like"/>
</dbReference>
<feature type="domain" description="Protein kinase" evidence="26">
    <location>
        <begin position="736"/>
        <end position="1019"/>
    </location>
</feature>
<keyword evidence="11" id="KW-0547">Nucleotide-binding</keyword>
<keyword evidence="9 25" id="KW-0732">Signal</keyword>
<dbReference type="SUPFAM" id="SSF56112">
    <property type="entry name" value="Protein kinase-like (PK-like)"/>
    <property type="match status" value="1"/>
</dbReference>
<keyword evidence="15 24" id="KW-1133">Transmembrane helix</keyword>
<keyword evidence="18" id="KW-0675">Receptor</keyword>
<keyword evidence="5" id="KW-0723">Serine/threonine-protein kinase</keyword>
<keyword evidence="14" id="KW-0067">ATP-binding</keyword>
<sequence length="1855" mass="206922">MARVSSLVYLALFFTFCSMFQVAESASQANGLIEWKSTLDAQSQQVLSSWTIAPNNSSPCNWLGVLCHRGHSITVINLTSLSLRGNLNKFPFSSLSTLAYLKLNMNHLFGTIPPRIGNLTHKLLFLDLSSNYLSGAVPQEFGRLTNVKKVLLKDNLLNGSIPISVANMSNLGYFYVQKNDFSGSIPPEIGSLHNLIGLDLSWNSLTGPIPSTFGNLTKCTLVHLFCNFLSGPIPREVSNMKSLMSLSLENNSLSGSIPASVGSLGQLKLFHVNTNNLSGSIPEELGNLISLKRLQLHENKLTGLVPASIGKLKNLETLFLRDNQLFGTIPQEFGNLVKLIALILDMNYFTGSLPQNICQGGLLRKFTASHNQFSGQIPKSLLNCSALLRLRLNGNRLSGNLSEVFGAYPRLNFIDLSHNNLFGEISSNWASCPKLNTLLIAYNNITGNIPAIIGNSTQLGVLDLSWNRLVGEIPKQIGKLTSLSKLLLNGNQLSGIIPQELGALTNLLFLDLSANMFSQTIPGCLGNLSQLIYLNLSYNKFNQNIPDQLVQFVQLSQLDLSHNCLGGEIPSSIYNLRNLVMLNISHNNISGEIPSSFEYMKWLMYVDVSFNLLQGPIPNSAVFLLAPIEALEGNKGLCGNKIGLTQCSRASKKHHHVLASRTSVILFIFGPLGVVSFVLIVIYLIFGRKKYSQGEQIIEEGEIHQQGEVLEDDLFIQSSAEGKKLFDEIIQVTEDFHNKFRIGIGGEGSVYKVQLESIGNVAIKKLHALPDGRGYDKESLKELQALEGTGHQNIVKLYGYCIHRRVSFFIYEYFEKGSLANVLRNEDTARGLNWSSRFKVIKGVAAALSYMHHDCKKQFIHRDINSKNILLDDEYEPHISDFGLARLVDFNTPYETRCAGTPGYIPPECIGTMILTPKVDVYCFGVLILELIHGEYLDDMVSSCQRKESNWSFDFSKKQKKKYSFADEDVLDQRPLAPTELEKLKLANAYKLARRCVKKEPDGRPTMKDIFKNISQEYNSSRTLSDNASSSFWGFHHQDQGNCCLKWTFEVIHLGKSAGEYDIVSDSMKNPRERLARQKQNLHRPLGLDVCEQFLDVSDMIRDEDLIVQKVNSLGNMIDQRVYMSSSVHNIQQLVANMVPSVISKRPSARELNLLKRKAKINSNDQPKCWSEDGDAEASYAQNVTTPKGQCPDSLSSDKPFLDVNNDEDSLEHDGDGRWPFCSFFEQLILDIFDPAWEIRHGSVMALREILTHQGASAGVFMPDLSWDSALFVELEDKGISNTMKRERDIDLNMQVSSDGLQPDLKRPKFEDVPSSTMTNIVSSSEVGNFDVCMKVDHGWNLPSGLDNGQLNVTPVKVEAESFLDGACYSFKEDAADTAEMKGYAEDKVSIGKEDMLKNIPENCELMNFVKLSRHSWLKNCEFLQECAIRLLCVLSLDRFGDYVLDQVVAPVWETCAQALGALFKYMHPTLVHESLNILLKMQCRPEWEIRHGSLLGIKYLVAVRQEMLHDLLSSILPACKTGLEDPDDDVRAVAADALIPTAAAIVALEDHVLHPIVMLLWDILLDLDDLSPSTSSVMNLLAEIYFQEETIPKMFGALRLKENQEFDLNEVGCGDDAGGIISRENPYMLLTLAPRLWPFMRHSITSVRYSAIRTLERLLEASSKRNIPEHYNTSFWPSFILGDTLRIVYQNLLLESNEEILQCSMRVWRLLLQCPVGYLENAARSYMSSWIELATTPYGSALDATKMFWPVALPRKSHFRAAAKMRAVKLESESCRNVVLESATGIVPQERNVDVSVNPVKVIVGADVEMSVTNTRVVTASALGIFASKLHLGSMQNVIDPLRNALSSSSGVQR</sequence>
<evidence type="ECO:0000256" key="14">
    <source>
        <dbReference type="ARBA" id="ARBA00022840"/>
    </source>
</evidence>
<dbReference type="EC" id="2.7.11.1" evidence="3"/>
<name>A0AAW2C4K0_9ROSI</name>
<evidence type="ECO:0000256" key="11">
    <source>
        <dbReference type="ARBA" id="ARBA00022741"/>
    </source>
</evidence>
<evidence type="ECO:0000256" key="4">
    <source>
        <dbReference type="ARBA" id="ARBA00022512"/>
    </source>
</evidence>
<dbReference type="InterPro" id="IPR032675">
    <property type="entry name" value="LRR_dom_sf"/>
</dbReference>
<keyword evidence="16" id="KW-0238">DNA-binding</keyword>
<dbReference type="InterPro" id="IPR055414">
    <property type="entry name" value="LRR_R13L4/SHOC2-like"/>
</dbReference>
<evidence type="ECO:0000313" key="28">
    <source>
        <dbReference type="Proteomes" id="UP001459277"/>
    </source>
</evidence>
<dbReference type="FunFam" id="3.80.10.10:FF:000095">
    <property type="entry name" value="LRR receptor-like serine/threonine-protein kinase GSO1"/>
    <property type="match status" value="1"/>
</dbReference>
<evidence type="ECO:0000256" key="10">
    <source>
        <dbReference type="ARBA" id="ARBA00022737"/>
    </source>
</evidence>
<evidence type="ECO:0000256" key="1">
    <source>
        <dbReference type="ARBA" id="ARBA00004191"/>
    </source>
</evidence>
<evidence type="ECO:0000256" key="22">
    <source>
        <dbReference type="ARBA" id="ARBA00048679"/>
    </source>
</evidence>
<evidence type="ECO:0000256" key="19">
    <source>
        <dbReference type="ARBA" id="ARBA00023180"/>
    </source>
</evidence>
<keyword evidence="10" id="KW-0677">Repeat</keyword>
<evidence type="ECO:0000256" key="24">
    <source>
        <dbReference type="SAM" id="Phobius"/>
    </source>
</evidence>
<evidence type="ECO:0000256" key="17">
    <source>
        <dbReference type="ARBA" id="ARBA00023136"/>
    </source>
</evidence>
<evidence type="ECO:0000256" key="16">
    <source>
        <dbReference type="ARBA" id="ARBA00023125"/>
    </source>
</evidence>
<comment type="caution">
    <text evidence="27">The sequence shown here is derived from an EMBL/GenBank/DDBJ whole genome shotgun (WGS) entry which is preliminary data.</text>
</comment>
<keyword evidence="6" id="KW-0433">Leucine-rich repeat</keyword>
<keyword evidence="7" id="KW-0808">Transferase</keyword>
<accession>A0AAW2C4K0</accession>
<keyword evidence="17 24" id="KW-0472">Membrane</keyword>
<dbReference type="Pfam" id="PF00560">
    <property type="entry name" value="LRR_1"/>
    <property type="match status" value="6"/>
</dbReference>
<evidence type="ECO:0000256" key="6">
    <source>
        <dbReference type="ARBA" id="ARBA00022614"/>
    </source>
</evidence>
<evidence type="ECO:0000256" key="15">
    <source>
        <dbReference type="ARBA" id="ARBA00022989"/>
    </source>
</evidence>
<evidence type="ECO:0000256" key="18">
    <source>
        <dbReference type="ARBA" id="ARBA00023170"/>
    </source>
</evidence>
<evidence type="ECO:0000256" key="25">
    <source>
        <dbReference type="SAM" id="SignalP"/>
    </source>
</evidence>
<feature type="signal peptide" evidence="25">
    <location>
        <begin position="1"/>
        <end position="25"/>
    </location>
</feature>
<gene>
    <name evidence="27" type="ORF">SO802_022888</name>
</gene>
<evidence type="ECO:0000256" key="9">
    <source>
        <dbReference type="ARBA" id="ARBA00022729"/>
    </source>
</evidence>
<dbReference type="InterPro" id="IPR003591">
    <property type="entry name" value="Leu-rich_rpt_typical-subtyp"/>
</dbReference>
<dbReference type="Gene3D" id="1.10.510.10">
    <property type="entry name" value="Transferase(Phosphotransferase) domain 1"/>
    <property type="match status" value="1"/>
</dbReference>
<dbReference type="GO" id="GO:0003677">
    <property type="term" value="F:DNA binding"/>
    <property type="evidence" value="ECO:0007669"/>
    <property type="project" value="UniProtKB-KW"/>
</dbReference>
<dbReference type="GO" id="GO:0005524">
    <property type="term" value="F:ATP binding"/>
    <property type="evidence" value="ECO:0007669"/>
    <property type="project" value="UniProtKB-KW"/>
</dbReference>
<evidence type="ECO:0000313" key="27">
    <source>
        <dbReference type="EMBL" id="KAK9993185.1"/>
    </source>
</evidence>
<dbReference type="PANTHER" id="PTHR48053">
    <property type="entry name" value="LEUCINE RICH REPEAT FAMILY PROTEIN, EXPRESSED"/>
    <property type="match status" value="1"/>
</dbReference>
<feature type="transmembrane region" description="Helical" evidence="24">
    <location>
        <begin position="664"/>
        <end position="686"/>
    </location>
</feature>
<dbReference type="PANTHER" id="PTHR48053:SF163">
    <property type="entry name" value="MDIS1-INTERACTING RECEPTOR LIKE KINASE 2-LIKE"/>
    <property type="match status" value="1"/>
</dbReference>
<dbReference type="SUPFAM" id="SSF52047">
    <property type="entry name" value="RNI-like"/>
    <property type="match status" value="1"/>
</dbReference>
<dbReference type="SUPFAM" id="SSF52058">
    <property type="entry name" value="L domain-like"/>
    <property type="match status" value="1"/>
</dbReference>
<dbReference type="Pfam" id="PF08263">
    <property type="entry name" value="LRRNT_2"/>
    <property type="match status" value="1"/>
</dbReference>
<dbReference type="GO" id="GO:0004386">
    <property type="term" value="F:helicase activity"/>
    <property type="evidence" value="ECO:0007669"/>
    <property type="project" value="UniProtKB-KW"/>
</dbReference>
<dbReference type="Pfam" id="PF23598">
    <property type="entry name" value="LRR_14"/>
    <property type="match status" value="1"/>
</dbReference>
<dbReference type="EMBL" id="JAZDWU010000008">
    <property type="protein sequence ID" value="KAK9993185.1"/>
    <property type="molecule type" value="Genomic_DNA"/>
</dbReference>
<dbReference type="FunFam" id="3.80.10.10:FF:000400">
    <property type="entry name" value="Nuclear pore complex protein NUP107"/>
    <property type="match status" value="1"/>
</dbReference>
<keyword evidence="4" id="KW-0964">Secreted</keyword>
<dbReference type="GO" id="GO:0099402">
    <property type="term" value="P:plant organ development"/>
    <property type="evidence" value="ECO:0007669"/>
    <property type="project" value="UniProtKB-ARBA"/>
</dbReference>
<dbReference type="InterPro" id="IPR000719">
    <property type="entry name" value="Prot_kinase_dom"/>
</dbReference>
<keyword evidence="13" id="KW-0347">Helicase</keyword>
<dbReference type="FunFam" id="1.10.510.10:FF:001023">
    <property type="entry name" value="Os07g0541700 protein"/>
    <property type="match status" value="1"/>
</dbReference>
<evidence type="ECO:0000256" key="20">
    <source>
        <dbReference type="ARBA" id="ARBA00038043"/>
    </source>
</evidence>
<dbReference type="Pfam" id="PF00069">
    <property type="entry name" value="Pkinase"/>
    <property type="match status" value="1"/>
</dbReference>
<dbReference type="Gene3D" id="3.30.200.20">
    <property type="entry name" value="Phosphorylase Kinase, domain 1"/>
    <property type="match status" value="1"/>
</dbReference>
<comment type="subcellular location">
    <subcellularLocation>
        <location evidence="2">Membrane</location>
        <topology evidence="2">Single-pass type I membrane protein</topology>
    </subcellularLocation>
    <subcellularLocation>
        <location evidence="1">Secreted</location>
        <location evidence="1">Cell wall</location>
    </subcellularLocation>
</comment>
<evidence type="ECO:0000256" key="12">
    <source>
        <dbReference type="ARBA" id="ARBA00022777"/>
    </source>
</evidence>
<dbReference type="SMART" id="SM00369">
    <property type="entry name" value="LRR_TYP"/>
    <property type="match status" value="10"/>
</dbReference>
<organism evidence="27 28">
    <name type="scientific">Lithocarpus litseifolius</name>
    <dbReference type="NCBI Taxonomy" id="425828"/>
    <lineage>
        <taxon>Eukaryota</taxon>
        <taxon>Viridiplantae</taxon>
        <taxon>Streptophyta</taxon>
        <taxon>Embryophyta</taxon>
        <taxon>Tracheophyta</taxon>
        <taxon>Spermatophyta</taxon>
        <taxon>Magnoliopsida</taxon>
        <taxon>eudicotyledons</taxon>
        <taxon>Gunneridae</taxon>
        <taxon>Pentapetalae</taxon>
        <taxon>rosids</taxon>
        <taxon>fabids</taxon>
        <taxon>Fagales</taxon>
        <taxon>Fagaceae</taxon>
        <taxon>Lithocarpus</taxon>
    </lineage>
</organism>
<dbReference type="Proteomes" id="UP001459277">
    <property type="component" value="Unassembled WGS sequence"/>
</dbReference>
<dbReference type="GO" id="GO:0004674">
    <property type="term" value="F:protein serine/threonine kinase activity"/>
    <property type="evidence" value="ECO:0007669"/>
    <property type="project" value="UniProtKB-KW"/>
</dbReference>
<keyword evidence="28" id="KW-1185">Reference proteome</keyword>
<feature type="chain" id="PRO_5043452741" description="non-specific serine/threonine protein kinase" evidence="25">
    <location>
        <begin position="26"/>
        <end position="1855"/>
    </location>
</feature>
<evidence type="ECO:0000256" key="7">
    <source>
        <dbReference type="ARBA" id="ARBA00022679"/>
    </source>
</evidence>
<evidence type="ECO:0000256" key="2">
    <source>
        <dbReference type="ARBA" id="ARBA00004479"/>
    </source>
</evidence>
<evidence type="ECO:0000256" key="8">
    <source>
        <dbReference type="ARBA" id="ARBA00022692"/>
    </source>
</evidence>
<comment type="catalytic activity">
    <reaction evidence="21">
        <text>L-threonyl-[protein] + ATP = O-phospho-L-threonyl-[protein] + ADP + H(+)</text>
        <dbReference type="Rhea" id="RHEA:46608"/>
        <dbReference type="Rhea" id="RHEA-COMP:11060"/>
        <dbReference type="Rhea" id="RHEA-COMP:11605"/>
        <dbReference type="ChEBI" id="CHEBI:15378"/>
        <dbReference type="ChEBI" id="CHEBI:30013"/>
        <dbReference type="ChEBI" id="CHEBI:30616"/>
        <dbReference type="ChEBI" id="CHEBI:61977"/>
        <dbReference type="ChEBI" id="CHEBI:456216"/>
        <dbReference type="EC" id="2.7.11.1"/>
    </reaction>
</comment>
<dbReference type="FunFam" id="3.80.10.10:FF:000041">
    <property type="entry name" value="LRR receptor-like serine/threonine-protein kinase ERECTA"/>
    <property type="match status" value="1"/>
</dbReference>
<feature type="region of interest" description="Disordered" evidence="23">
    <location>
        <begin position="1184"/>
        <end position="1209"/>
    </location>
</feature>
<dbReference type="GO" id="GO:0016020">
    <property type="term" value="C:membrane"/>
    <property type="evidence" value="ECO:0007669"/>
    <property type="project" value="UniProtKB-SubCell"/>
</dbReference>
<keyword evidence="8 24" id="KW-0812">Transmembrane</keyword>
<dbReference type="FunFam" id="3.80.10.10:FF:000221">
    <property type="entry name" value="Leucine-rich repeat receptor-like protein kinase PXL1"/>
    <property type="match status" value="1"/>
</dbReference>
<keyword evidence="19" id="KW-0325">Glycoprotein</keyword>
<proteinExistence type="inferred from homology"/>
<dbReference type="GO" id="GO:0009653">
    <property type="term" value="P:anatomical structure morphogenesis"/>
    <property type="evidence" value="ECO:0007669"/>
    <property type="project" value="UniProtKB-ARBA"/>
</dbReference>
<keyword evidence="4" id="KW-0134">Cell wall</keyword>
<evidence type="ECO:0000259" key="26">
    <source>
        <dbReference type="PROSITE" id="PS50011"/>
    </source>
</evidence>
<dbReference type="Gene3D" id="3.80.10.10">
    <property type="entry name" value="Ribonuclease Inhibitor"/>
    <property type="match status" value="4"/>
</dbReference>
<dbReference type="Pfam" id="PF12054">
    <property type="entry name" value="DUF3535"/>
    <property type="match status" value="1"/>
</dbReference>